<sequence length="306" mass="33068">MSVKDWFKFLFLGLVWGSSFLWIKLALAEVSPVVLVMFRTGFAFLGLLVVSFILKPRITRKDLWKYLVLGLFNVAIPFVLISWAETHISSGMAAILNSTVPLFTIVLAPFFLVEEKFTLRTLAGLVIGFGGVVVLASNELSGNDALGGLGVVGMLTAAVLYAGSGIFARISTRGMRADAQAVGQMGAAFAFILPTTLIVESPLHLPTLPLTLTALIWLGIMGSCLSTLVWFSLLNSVGPTRTSMTTYMFPLVGVLLGWIFLKEIPDWRLVVGGILVIVAVVIVNTRKITPVPLPTIGEEKIEGENV</sequence>
<reference evidence="7" key="1">
    <citation type="submission" date="2019-08" db="EMBL/GenBank/DDBJ databases">
        <authorList>
            <person name="Kucharzyk K."/>
            <person name="Murdoch R.W."/>
            <person name="Higgins S."/>
            <person name="Loffler F."/>
        </authorList>
    </citation>
    <scope>NUCLEOTIDE SEQUENCE</scope>
</reference>
<feature type="transmembrane region" description="Helical" evidence="5">
    <location>
        <begin position="90"/>
        <end position="112"/>
    </location>
</feature>
<keyword evidence="3 5" id="KW-1133">Transmembrane helix</keyword>
<accession>A0A644Z579</accession>
<feature type="transmembrane region" description="Helical" evidence="5">
    <location>
        <begin position="267"/>
        <end position="285"/>
    </location>
</feature>
<keyword evidence="4 5" id="KW-0472">Membrane</keyword>
<proteinExistence type="predicted"/>
<protein>
    <submittedName>
        <fullName evidence="7">Putative cystine transporter YijE</fullName>
    </submittedName>
</protein>
<feature type="transmembrane region" description="Helical" evidence="5">
    <location>
        <begin position="119"/>
        <end position="137"/>
    </location>
</feature>
<feature type="transmembrane region" description="Helical" evidence="5">
    <location>
        <begin position="182"/>
        <end position="199"/>
    </location>
</feature>
<feature type="transmembrane region" description="Helical" evidence="5">
    <location>
        <begin position="245"/>
        <end position="261"/>
    </location>
</feature>
<feature type="transmembrane region" description="Helical" evidence="5">
    <location>
        <begin position="33"/>
        <end position="54"/>
    </location>
</feature>
<feature type="transmembrane region" description="Helical" evidence="5">
    <location>
        <begin position="7"/>
        <end position="27"/>
    </location>
</feature>
<name>A0A644Z579_9ZZZZ</name>
<dbReference type="PANTHER" id="PTHR32322">
    <property type="entry name" value="INNER MEMBRANE TRANSPORTER"/>
    <property type="match status" value="1"/>
</dbReference>
<keyword evidence="2 5" id="KW-0812">Transmembrane</keyword>
<dbReference type="InterPro" id="IPR000620">
    <property type="entry name" value="EamA_dom"/>
</dbReference>
<dbReference type="InterPro" id="IPR050638">
    <property type="entry name" value="AA-Vitamin_Transporters"/>
</dbReference>
<evidence type="ECO:0000256" key="3">
    <source>
        <dbReference type="ARBA" id="ARBA00022989"/>
    </source>
</evidence>
<evidence type="ECO:0000256" key="1">
    <source>
        <dbReference type="ARBA" id="ARBA00004141"/>
    </source>
</evidence>
<dbReference type="PANTHER" id="PTHR32322:SF9">
    <property type="entry name" value="AMINO-ACID METABOLITE EFFLUX PUMP-RELATED"/>
    <property type="match status" value="1"/>
</dbReference>
<dbReference type="SUPFAM" id="SSF103481">
    <property type="entry name" value="Multidrug resistance efflux transporter EmrE"/>
    <property type="match status" value="2"/>
</dbReference>
<dbReference type="GO" id="GO:0016020">
    <property type="term" value="C:membrane"/>
    <property type="evidence" value="ECO:0007669"/>
    <property type="project" value="UniProtKB-SubCell"/>
</dbReference>
<evidence type="ECO:0000256" key="5">
    <source>
        <dbReference type="SAM" id="Phobius"/>
    </source>
</evidence>
<evidence type="ECO:0000256" key="2">
    <source>
        <dbReference type="ARBA" id="ARBA00022692"/>
    </source>
</evidence>
<evidence type="ECO:0000259" key="6">
    <source>
        <dbReference type="Pfam" id="PF00892"/>
    </source>
</evidence>
<dbReference type="InterPro" id="IPR037185">
    <property type="entry name" value="EmrE-like"/>
</dbReference>
<dbReference type="EMBL" id="VSSQ01006793">
    <property type="protein sequence ID" value="MPM33883.1"/>
    <property type="molecule type" value="Genomic_DNA"/>
</dbReference>
<dbReference type="Pfam" id="PF00892">
    <property type="entry name" value="EamA"/>
    <property type="match status" value="2"/>
</dbReference>
<evidence type="ECO:0000313" key="7">
    <source>
        <dbReference type="EMBL" id="MPM33883.1"/>
    </source>
</evidence>
<feature type="transmembrane region" description="Helical" evidence="5">
    <location>
        <begin position="149"/>
        <end position="170"/>
    </location>
</feature>
<gene>
    <name evidence="7" type="primary">yijE_4</name>
    <name evidence="7" type="ORF">SDC9_80464</name>
</gene>
<comment type="caution">
    <text evidence="7">The sequence shown here is derived from an EMBL/GenBank/DDBJ whole genome shotgun (WGS) entry which is preliminary data.</text>
</comment>
<evidence type="ECO:0000256" key="4">
    <source>
        <dbReference type="ARBA" id="ARBA00023136"/>
    </source>
</evidence>
<dbReference type="AlphaFoldDB" id="A0A644Z579"/>
<feature type="domain" description="EamA" evidence="6">
    <location>
        <begin position="10"/>
        <end position="135"/>
    </location>
</feature>
<feature type="transmembrane region" description="Helical" evidence="5">
    <location>
        <begin position="211"/>
        <end position="233"/>
    </location>
</feature>
<comment type="subcellular location">
    <subcellularLocation>
        <location evidence="1">Membrane</location>
        <topology evidence="1">Multi-pass membrane protein</topology>
    </subcellularLocation>
</comment>
<feature type="domain" description="EamA" evidence="6">
    <location>
        <begin position="149"/>
        <end position="284"/>
    </location>
</feature>
<organism evidence="7">
    <name type="scientific">bioreactor metagenome</name>
    <dbReference type="NCBI Taxonomy" id="1076179"/>
    <lineage>
        <taxon>unclassified sequences</taxon>
        <taxon>metagenomes</taxon>
        <taxon>ecological metagenomes</taxon>
    </lineage>
</organism>
<feature type="transmembrane region" description="Helical" evidence="5">
    <location>
        <begin position="66"/>
        <end position="84"/>
    </location>
</feature>